<name>A0ABT4AMY9_9BACT</name>
<dbReference type="Proteomes" id="UP001207654">
    <property type="component" value="Unassembled WGS sequence"/>
</dbReference>
<dbReference type="RefSeq" id="WP_267541567.1">
    <property type="nucleotide sequence ID" value="NZ_JAPNKA010000001.1"/>
</dbReference>
<reference evidence="2 3" key="1">
    <citation type="submission" date="2022-11" db="EMBL/GenBank/DDBJ databases">
        <title>Minimal conservation of predation-associated metabolite biosynthetic gene clusters underscores biosynthetic potential of Myxococcota including descriptions for ten novel species: Archangium lansinium sp. nov., Myxococcus landrumus sp. nov., Nannocystis bai.</title>
        <authorList>
            <person name="Ahearne A."/>
            <person name="Stevens C."/>
            <person name="Phillips K."/>
        </authorList>
    </citation>
    <scope>NUCLEOTIDE SEQUENCE [LARGE SCALE GENOMIC DNA]</scope>
    <source>
        <strain evidence="2 3">MIWBW</strain>
    </source>
</reference>
<accession>A0ABT4AMY9</accession>
<evidence type="ECO:0008006" key="4">
    <source>
        <dbReference type="Google" id="ProtNLM"/>
    </source>
</evidence>
<feature type="compositionally biased region" description="Polar residues" evidence="1">
    <location>
        <begin position="11"/>
        <end position="24"/>
    </location>
</feature>
<protein>
    <recommendedName>
        <fullName evidence="4">Lipoprotein</fullName>
    </recommendedName>
</protein>
<gene>
    <name evidence="2" type="ORF">OV287_52130</name>
</gene>
<evidence type="ECO:0000313" key="3">
    <source>
        <dbReference type="Proteomes" id="UP001207654"/>
    </source>
</evidence>
<sequence length="44" mass="4539">MKRSSGLARAASSTMTESKTSCSSLSAAMPVLADCWQVEASTTV</sequence>
<organism evidence="2 3">
    <name type="scientific">Archangium lansingense</name>
    <dbReference type="NCBI Taxonomy" id="2995310"/>
    <lineage>
        <taxon>Bacteria</taxon>
        <taxon>Pseudomonadati</taxon>
        <taxon>Myxococcota</taxon>
        <taxon>Myxococcia</taxon>
        <taxon>Myxococcales</taxon>
        <taxon>Cystobacterineae</taxon>
        <taxon>Archangiaceae</taxon>
        <taxon>Archangium</taxon>
    </lineage>
</organism>
<evidence type="ECO:0000256" key="1">
    <source>
        <dbReference type="SAM" id="MobiDB-lite"/>
    </source>
</evidence>
<proteinExistence type="predicted"/>
<evidence type="ECO:0000313" key="2">
    <source>
        <dbReference type="EMBL" id="MCY1083020.1"/>
    </source>
</evidence>
<feature type="region of interest" description="Disordered" evidence="1">
    <location>
        <begin position="1"/>
        <end position="24"/>
    </location>
</feature>
<keyword evidence="3" id="KW-1185">Reference proteome</keyword>
<comment type="caution">
    <text evidence="2">The sequence shown here is derived from an EMBL/GenBank/DDBJ whole genome shotgun (WGS) entry which is preliminary data.</text>
</comment>
<dbReference type="EMBL" id="JAPNKA010000001">
    <property type="protein sequence ID" value="MCY1083020.1"/>
    <property type="molecule type" value="Genomic_DNA"/>
</dbReference>